<reference evidence="2" key="1">
    <citation type="submission" date="2025-08" db="UniProtKB">
        <authorList>
            <consortium name="Ensembl"/>
        </authorList>
    </citation>
    <scope>IDENTIFICATION</scope>
</reference>
<protein>
    <submittedName>
        <fullName evidence="2">Uncharacterized protein</fullName>
    </submittedName>
</protein>
<dbReference type="Gene3D" id="3.40.50.720">
    <property type="entry name" value="NAD(P)-binding Rossmann-like Domain"/>
    <property type="match status" value="1"/>
</dbReference>
<dbReference type="PANTHER" id="PTHR43943:SF2">
    <property type="entry name" value="DEHYDROGENASE_REDUCTASE 4"/>
    <property type="match status" value="1"/>
</dbReference>
<dbReference type="SUPFAM" id="SSF51735">
    <property type="entry name" value="NAD(P)-binding Rossmann-fold domains"/>
    <property type="match status" value="1"/>
</dbReference>
<organism evidence="2 3">
    <name type="scientific">Accipiter nisus</name>
    <name type="common">Eurasian sparrowhawk</name>
    <dbReference type="NCBI Taxonomy" id="211598"/>
    <lineage>
        <taxon>Eukaryota</taxon>
        <taxon>Metazoa</taxon>
        <taxon>Chordata</taxon>
        <taxon>Craniata</taxon>
        <taxon>Vertebrata</taxon>
        <taxon>Euteleostomi</taxon>
        <taxon>Archelosauria</taxon>
        <taxon>Archosauria</taxon>
        <taxon>Dinosauria</taxon>
        <taxon>Saurischia</taxon>
        <taxon>Theropoda</taxon>
        <taxon>Coelurosauria</taxon>
        <taxon>Aves</taxon>
        <taxon>Neognathae</taxon>
        <taxon>Neoaves</taxon>
        <taxon>Telluraves</taxon>
        <taxon>Accipitrimorphae</taxon>
        <taxon>Accipitriformes</taxon>
        <taxon>Accipitridae</taxon>
        <taxon>Accipitrinae</taxon>
        <taxon>Accipiter</taxon>
    </lineage>
</organism>
<dbReference type="InterPro" id="IPR036291">
    <property type="entry name" value="NAD(P)-bd_dom_sf"/>
</dbReference>
<evidence type="ECO:0000313" key="2">
    <source>
        <dbReference type="Ensembl" id="ENSANIP00000004352.1"/>
    </source>
</evidence>
<comment type="similarity">
    <text evidence="1">Belongs to the short-chain dehydrogenases/reductases (SDR) family.</text>
</comment>
<dbReference type="PANTHER" id="PTHR43943">
    <property type="entry name" value="DEHYDROGENASE/REDUCTASE (SDR FAMILY) MEMBER 4"/>
    <property type="match status" value="1"/>
</dbReference>
<evidence type="ECO:0000256" key="1">
    <source>
        <dbReference type="ARBA" id="ARBA00006484"/>
    </source>
</evidence>
<dbReference type="GO" id="GO:0004090">
    <property type="term" value="F:carbonyl reductase (NADPH) activity"/>
    <property type="evidence" value="ECO:0007669"/>
    <property type="project" value="TreeGrafter"/>
</dbReference>
<dbReference type="Proteomes" id="UP000694541">
    <property type="component" value="Unplaced"/>
</dbReference>
<proteinExistence type="inferred from homology"/>
<sequence length="83" mass="8493">MAGTYGGIDILVSNAAVNPVFGSALDADEAAWEKAGSVGHARRPLTLLPRIPRRGGSIVLVSSLAGYMPFPVRAMGGAGGWGR</sequence>
<keyword evidence="3" id="KW-1185">Reference proteome</keyword>
<dbReference type="PRINTS" id="PR00081">
    <property type="entry name" value="GDHRDH"/>
</dbReference>
<dbReference type="InterPro" id="IPR002347">
    <property type="entry name" value="SDR_fam"/>
</dbReference>
<name>A0A8B9M9U5_9AVES</name>
<reference evidence="2" key="2">
    <citation type="submission" date="2025-09" db="UniProtKB">
        <authorList>
            <consortium name="Ensembl"/>
        </authorList>
    </citation>
    <scope>IDENTIFICATION</scope>
</reference>
<dbReference type="Ensembl" id="ENSANIT00000004494.1">
    <property type="protein sequence ID" value="ENSANIP00000004352.1"/>
    <property type="gene ID" value="ENSANIG00000002951.1"/>
</dbReference>
<dbReference type="AlphaFoldDB" id="A0A8B9M9U5"/>
<dbReference type="Pfam" id="PF00106">
    <property type="entry name" value="adh_short"/>
    <property type="match status" value="1"/>
</dbReference>
<evidence type="ECO:0000313" key="3">
    <source>
        <dbReference type="Proteomes" id="UP000694541"/>
    </source>
</evidence>
<accession>A0A8B9M9U5</accession>